<dbReference type="SUPFAM" id="SSF51735">
    <property type="entry name" value="NAD(P)-binding Rossmann-fold domains"/>
    <property type="match status" value="1"/>
</dbReference>
<evidence type="ECO:0000259" key="10">
    <source>
        <dbReference type="Pfam" id="PF02670"/>
    </source>
</evidence>
<evidence type="ECO:0000256" key="9">
    <source>
        <dbReference type="HAMAP-Rule" id="MF_00183"/>
    </source>
</evidence>
<keyword evidence="3 9" id="KW-0479">Metal-binding</keyword>
<keyword evidence="5 9" id="KW-0560">Oxidoreductase</keyword>
<feature type="binding site" evidence="9">
    <location>
        <position position="214"/>
    </location>
    <ligand>
        <name>1-deoxy-D-xylulose 5-phosphate</name>
        <dbReference type="ChEBI" id="CHEBI:57792"/>
    </ligand>
</feature>
<dbReference type="RefSeq" id="WP_205155784.1">
    <property type="nucleotide sequence ID" value="NZ_JACLYY010000004.1"/>
</dbReference>
<organism evidence="13 14">
    <name type="scientific">Faecalicatena fissicatena</name>
    <dbReference type="NCBI Taxonomy" id="290055"/>
    <lineage>
        <taxon>Bacteria</taxon>
        <taxon>Bacillati</taxon>
        <taxon>Bacillota</taxon>
        <taxon>Clostridia</taxon>
        <taxon>Lachnospirales</taxon>
        <taxon>Lachnospiraceae</taxon>
        <taxon>Faecalicatena</taxon>
    </lineage>
</organism>
<dbReference type="InterPro" id="IPR013644">
    <property type="entry name" value="DXP_reductoisomerase_C"/>
</dbReference>
<dbReference type="Gene3D" id="1.10.1740.10">
    <property type="match status" value="1"/>
</dbReference>
<feature type="binding site" evidence="9">
    <location>
        <position position="123"/>
    </location>
    <ligand>
        <name>NADPH</name>
        <dbReference type="ChEBI" id="CHEBI:57783"/>
    </ligand>
</feature>
<feature type="binding site" evidence="9">
    <location>
        <position position="147"/>
    </location>
    <ligand>
        <name>Mn(2+)</name>
        <dbReference type="ChEBI" id="CHEBI:29035"/>
    </ligand>
</feature>
<dbReference type="PANTHER" id="PTHR30525:SF0">
    <property type="entry name" value="1-DEOXY-D-XYLULOSE 5-PHOSPHATE REDUCTOISOMERASE, CHLOROPLASTIC"/>
    <property type="match status" value="1"/>
</dbReference>
<feature type="binding site" evidence="9">
    <location>
        <position position="37"/>
    </location>
    <ligand>
        <name>NADPH</name>
        <dbReference type="ChEBI" id="CHEBI:57783"/>
    </ligand>
</feature>
<gene>
    <name evidence="9" type="primary">dxr</name>
    <name evidence="13" type="ORF">H7U36_05555</name>
</gene>
<dbReference type="SUPFAM" id="SSF69055">
    <property type="entry name" value="1-deoxy-D-xylulose-5-phosphate reductoisomerase, C-terminal domain"/>
    <property type="match status" value="1"/>
</dbReference>
<evidence type="ECO:0000256" key="1">
    <source>
        <dbReference type="ARBA" id="ARBA00005094"/>
    </source>
</evidence>
<feature type="binding site" evidence="9">
    <location>
        <position position="148"/>
    </location>
    <ligand>
        <name>1-deoxy-D-xylulose 5-phosphate</name>
        <dbReference type="ChEBI" id="CHEBI:57792"/>
    </ligand>
</feature>
<feature type="binding site" evidence="9">
    <location>
        <position position="10"/>
    </location>
    <ligand>
        <name>NADPH</name>
        <dbReference type="ChEBI" id="CHEBI:57783"/>
    </ligand>
</feature>
<feature type="binding site" evidence="9">
    <location>
        <position position="35"/>
    </location>
    <ligand>
        <name>NADPH</name>
        <dbReference type="ChEBI" id="CHEBI:57783"/>
    </ligand>
</feature>
<keyword evidence="4 9" id="KW-0521">NADP</keyword>
<comment type="cofactor">
    <cofactor evidence="9">
        <name>Mg(2+)</name>
        <dbReference type="ChEBI" id="CHEBI:18420"/>
    </cofactor>
    <cofactor evidence="9">
        <name>Mn(2+)</name>
        <dbReference type="ChEBI" id="CHEBI:29035"/>
    </cofactor>
</comment>
<comment type="caution">
    <text evidence="13">The sequence shown here is derived from an EMBL/GenBank/DDBJ whole genome shotgun (WGS) entry which is preliminary data.</text>
</comment>
<dbReference type="InterPro" id="IPR013512">
    <property type="entry name" value="DXP_reductoisomerase_N"/>
</dbReference>
<keyword evidence="6 9" id="KW-0464">Manganese</keyword>
<evidence type="ECO:0000313" key="14">
    <source>
        <dbReference type="Proteomes" id="UP000716906"/>
    </source>
</evidence>
<feature type="binding site" evidence="9">
    <location>
        <position position="149"/>
    </location>
    <ligand>
        <name>1-deoxy-D-xylulose 5-phosphate</name>
        <dbReference type="ChEBI" id="CHEBI:57792"/>
    </ligand>
</feature>
<dbReference type="Pfam" id="PF13288">
    <property type="entry name" value="DXPR_C"/>
    <property type="match status" value="1"/>
</dbReference>
<dbReference type="GO" id="GO:0030604">
    <property type="term" value="F:1-deoxy-D-xylulose-5-phosphate reductoisomerase activity"/>
    <property type="evidence" value="ECO:0007669"/>
    <property type="project" value="UniProtKB-EC"/>
</dbReference>
<evidence type="ECO:0000256" key="3">
    <source>
        <dbReference type="ARBA" id="ARBA00022723"/>
    </source>
</evidence>
<evidence type="ECO:0000256" key="5">
    <source>
        <dbReference type="ARBA" id="ARBA00023002"/>
    </source>
</evidence>
<feature type="binding site" evidence="9">
    <location>
        <position position="36"/>
    </location>
    <ligand>
        <name>NADPH</name>
        <dbReference type="ChEBI" id="CHEBI:57783"/>
    </ligand>
</feature>
<feature type="domain" description="DXP reductoisomerase C-terminal" evidence="12">
    <location>
        <begin position="258"/>
        <end position="370"/>
    </location>
</feature>
<dbReference type="Proteomes" id="UP000716906">
    <property type="component" value="Unassembled WGS sequence"/>
</dbReference>
<protein>
    <recommendedName>
        <fullName evidence="9">1-deoxy-D-xylulose 5-phosphate reductoisomerase</fullName>
        <shortName evidence="9">DXP reductoisomerase</shortName>
        <ecNumber evidence="9">1.1.1.267</ecNumber>
    </recommendedName>
    <alternativeName>
        <fullName evidence="9">1-deoxyxylulose-5-phosphate reductoisomerase</fullName>
    </alternativeName>
    <alternativeName>
        <fullName evidence="9">2-C-methyl-D-erythritol 4-phosphate synthase</fullName>
    </alternativeName>
</protein>
<feature type="binding site" evidence="9">
    <location>
        <position position="196"/>
    </location>
    <ligand>
        <name>1-deoxy-D-xylulose 5-phosphate</name>
        <dbReference type="ChEBI" id="CHEBI:57792"/>
    </ligand>
</feature>
<feature type="binding site" evidence="9">
    <location>
        <position position="218"/>
    </location>
    <ligand>
        <name>1-deoxy-D-xylulose 5-phosphate</name>
        <dbReference type="ChEBI" id="CHEBI:57792"/>
    </ligand>
</feature>
<proteinExistence type="inferred from homology"/>
<evidence type="ECO:0000259" key="11">
    <source>
        <dbReference type="Pfam" id="PF08436"/>
    </source>
</evidence>
<feature type="binding site" evidence="9">
    <location>
        <position position="202"/>
    </location>
    <ligand>
        <name>NADPH</name>
        <dbReference type="ChEBI" id="CHEBI:57783"/>
    </ligand>
</feature>
<keyword evidence="9" id="KW-0460">Magnesium</keyword>
<keyword evidence="14" id="KW-1185">Reference proteome</keyword>
<comment type="similarity">
    <text evidence="2 9">Belongs to the DXR family.</text>
</comment>
<evidence type="ECO:0000256" key="8">
    <source>
        <dbReference type="ARBA" id="ARBA00048543"/>
    </source>
</evidence>
<dbReference type="EC" id="1.1.1.267" evidence="9"/>
<feature type="binding site" evidence="9">
    <location>
        <position position="209"/>
    </location>
    <ligand>
        <name>1-deoxy-D-xylulose 5-phosphate</name>
        <dbReference type="ChEBI" id="CHEBI:57792"/>
    </ligand>
</feature>
<dbReference type="NCBIfam" id="NF009114">
    <property type="entry name" value="PRK12464.1"/>
    <property type="match status" value="1"/>
</dbReference>
<dbReference type="HAMAP" id="MF_00183">
    <property type="entry name" value="DXP_reductoisom"/>
    <property type="match status" value="1"/>
</dbReference>
<comment type="pathway">
    <text evidence="1 9">Isoprenoid biosynthesis; isopentenyl diphosphate biosynthesis via DXP pathway; isopentenyl diphosphate from 1-deoxy-D-xylulose 5-phosphate: step 1/6.</text>
</comment>
<evidence type="ECO:0000256" key="6">
    <source>
        <dbReference type="ARBA" id="ARBA00023211"/>
    </source>
</evidence>
<dbReference type="PANTHER" id="PTHR30525">
    <property type="entry name" value="1-DEOXY-D-XYLULOSE 5-PHOSPHATE REDUCTOISOMERASE"/>
    <property type="match status" value="1"/>
</dbReference>
<feature type="binding site" evidence="9">
    <location>
        <position position="149"/>
    </location>
    <ligand>
        <name>Mn(2+)</name>
        <dbReference type="ChEBI" id="CHEBI:29035"/>
    </ligand>
</feature>
<evidence type="ECO:0000256" key="2">
    <source>
        <dbReference type="ARBA" id="ARBA00006825"/>
    </source>
</evidence>
<keyword evidence="7 9" id="KW-0414">Isoprene biosynthesis</keyword>
<evidence type="ECO:0000256" key="7">
    <source>
        <dbReference type="ARBA" id="ARBA00023229"/>
    </source>
</evidence>
<evidence type="ECO:0000313" key="13">
    <source>
        <dbReference type="EMBL" id="MBM6737575.1"/>
    </source>
</evidence>
<dbReference type="EMBL" id="JACLYY010000004">
    <property type="protein sequence ID" value="MBM6737575.1"/>
    <property type="molecule type" value="Genomic_DNA"/>
</dbReference>
<feature type="binding site" evidence="9">
    <location>
        <position position="122"/>
    </location>
    <ligand>
        <name>1-deoxy-D-xylulose 5-phosphate</name>
        <dbReference type="ChEBI" id="CHEBI:57792"/>
    </ligand>
</feature>
<feature type="binding site" evidence="9">
    <location>
        <position position="13"/>
    </location>
    <ligand>
        <name>NADPH</name>
        <dbReference type="ChEBI" id="CHEBI:57783"/>
    </ligand>
</feature>
<dbReference type="InterPro" id="IPR003821">
    <property type="entry name" value="DXP_reductoisomerase"/>
</dbReference>
<feature type="binding site" evidence="9">
    <location>
        <position position="12"/>
    </location>
    <ligand>
        <name>NADPH</name>
        <dbReference type="ChEBI" id="CHEBI:57783"/>
    </ligand>
</feature>
<dbReference type="InterPro" id="IPR026877">
    <property type="entry name" value="DXPR_C"/>
</dbReference>
<comment type="catalytic activity">
    <reaction evidence="8">
        <text>2-C-methyl-D-erythritol 4-phosphate + NADP(+) = 1-deoxy-D-xylulose 5-phosphate + NADPH + H(+)</text>
        <dbReference type="Rhea" id="RHEA:13717"/>
        <dbReference type="ChEBI" id="CHEBI:15378"/>
        <dbReference type="ChEBI" id="CHEBI:57783"/>
        <dbReference type="ChEBI" id="CHEBI:57792"/>
        <dbReference type="ChEBI" id="CHEBI:58262"/>
        <dbReference type="ChEBI" id="CHEBI:58349"/>
        <dbReference type="EC" id="1.1.1.267"/>
    </reaction>
    <physiologicalReaction direction="right-to-left" evidence="8">
        <dbReference type="Rhea" id="RHEA:13719"/>
    </physiologicalReaction>
</comment>
<dbReference type="Pfam" id="PF08436">
    <property type="entry name" value="DXP_redisom_C"/>
    <property type="match status" value="1"/>
</dbReference>
<dbReference type="NCBIfam" id="TIGR00243">
    <property type="entry name" value="Dxr"/>
    <property type="match status" value="1"/>
</dbReference>
<dbReference type="PIRSF" id="PIRSF006205">
    <property type="entry name" value="Dxp_reductismrs"/>
    <property type="match status" value="1"/>
</dbReference>
<dbReference type="InterPro" id="IPR036169">
    <property type="entry name" value="DXPR_C_sf"/>
</dbReference>
<dbReference type="SUPFAM" id="SSF55347">
    <property type="entry name" value="Glyceraldehyde-3-phosphate dehydrogenase-like, C-terminal domain"/>
    <property type="match status" value="1"/>
</dbReference>
<dbReference type="Pfam" id="PF02670">
    <property type="entry name" value="DXP_reductoisom"/>
    <property type="match status" value="1"/>
</dbReference>
<dbReference type="Gene3D" id="3.40.50.720">
    <property type="entry name" value="NAD(P)-binding Rossmann-like Domain"/>
    <property type="match status" value="1"/>
</dbReference>
<evidence type="ECO:0000256" key="4">
    <source>
        <dbReference type="ARBA" id="ARBA00022857"/>
    </source>
</evidence>
<feature type="binding site" evidence="9">
    <location>
        <position position="218"/>
    </location>
    <ligand>
        <name>Mn(2+)</name>
        <dbReference type="ChEBI" id="CHEBI:29035"/>
    </ligand>
</feature>
<name>A0ABS2E7H2_9FIRM</name>
<feature type="binding site" evidence="9">
    <location>
        <position position="215"/>
    </location>
    <ligand>
        <name>1-deoxy-D-xylulose 5-phosphate</name>
        <dbReference type="ChEBI" id="CHEBI:57792"/>
    </ligand>
</feature>
<feature type="binding site" evidence="9">
    <location>
        <position position="173"/>
    </location>
    <ligand>
        <name>1-deoxy-D-xylulose 5-phosphate</name>
        <dbReference type="ChEBI" id="CHEBI:57792"/>
    </ligand>
</feature>
<feature type="binding site" evidence="9">
    <location>
        <position position="11"/>
    </location>
    <ligand>
        <name>NADPH</name>
        <dbReference type="ChEBI" id="CHEBI:57783"/>
    </ligand>
</feature>
<accession>A0ABS2E7H2</accession>
<sequence length="383" mass="42397">MKKIAILGSTGSIGTQTLEVVRENKDIEVTALAAGRNIDLLERQIREFSPRLAAVWDEKLAAELKDRIRDLDTQVVSGMDGLIQVSTEEKTDILVTAIVGMIGIRPTMEAIRAGKDIALANKETLVTAGHLIMPLAKERGVSILPVDSEHSAIFQSLQGGQAGALKKILLTASGGPFRGKKREELKNVQVEDALKHPNWEMGRKITIDSSTMVNKGLEVIEAKWLFGVDVDQIQVVVQPQSVVHSMVEYDDGAVIAQLGTPDMKLPIQYALYYPQRRYLPGERLDFWRIGKLDFERPDTETFRALALAYQAGRTGGSLPTVFNAANEMAVAKFLDRQIGYLEITDLIGECMERHVNIPSPSLDEILDTEAGVYEYINSRLGRR</sequence>
<dbReference type="InterPro" id="IPR036291">
    <property type="entry name" value="NAD(P)-bd_dom_sf"/>
</dbReference>
<feature type="binding site" evidence="9">
    <location>
        <position position="121"/>
    </location>
    <ligand>
        <name>NADPH</name>
        <dbReference type="ChEBI" id="CHEBI:57783"/>
    </ligand>
</feature>
<reference evidence="13 14" key="1">
    <citation type="journal article" date="2021" name="Sci. Rep.">
        <title>The distribution of antibiotic resistance genes in chicken gut microbiota commensals.</title>
        <authorList>
            <person name="Juricova H."/>
            <person name="Matiasovicova J."/>
            <person name="Kubasova T."/>
            <person name="Cejkova D."/>
            <person name="Rychlik I."/>
        </authorList>
    </citation>
    <scope>NUCLEOTIDE SEQUENCE [LARGE SCALE GENOMIC DNA]</scope>
    <source>
        <strain evidence="13 14">An773</strain>
    </source>
</reference>
<feature type="domain" description="1-deoxy-D-xylulose 5-phosphate reductoisomerase N-terminal" evidence="10">
    <location>
        <begin position="4"/>
        <end position="129"/>
    </location>
</feature>
<comment type="function">
    <text evidence="9">Catalyzes the NADPH-dependent rearrangement and reduction of 1-deoxy-D-xylulose-5-phosphate (DXP) to 2-C-methyl-D-erythritol 4-phosphate (MEP).</text>
</comment>
<evidence type="ECO:0000259" key="12">
    <source>
        <dbReference type="Pfam" id="PF13288"/>
    </source>
</evidence>
<feature type="domain" description="1-deoxy-D-xylulose 5-phosphate reductoisomerase C-terminal" evidence="11">
    <location>
        <begin position="143"/>
        <end position="226"/>
    </location>
</feature>